<dbReference type="PIRSF" id="PIRSF000127">
    <property type="entry name" value="Xanthine_DH"/>
    <property type="match status" value="1"/>
</dbReference>
<feature type="domain" description="Aldehyde oxidase/xanthine dehydrogenase a/b hammerhead" evidence="5">
    <location>
        <begin position="244"/>
        <end position="356"/>
    </location>
</feature>
<keyword evidence="7" id="KW-1185">Reference proteome</keyword>
<accession>A0A540VMN0</accession>
<dbReference type="PANTHER" id="PTHR11908:SF132">
    <property type="entry name" value="ALDEHYDE OXIDASE 1-RELATED"/>
    <property type="match status" value="1"/>
</dbReference>
<feature type="compositionally biased region" description="Low complexity" evidence="4">
    <location>
        <begin position="192"/>
        <end position="202"/>
    </location>
</feature>
<reference evidence="6 7" key="1">
    <citation type="submission" date="2019-06" db="EMBL/GenBank/DDBJ databases">
        <title>Genome sequence of Litorilinea aerophila BAA-2444.</title>
        <authorList>
            <person name="Maclea K.S."/>
            <person name="Maurais E.G."/>
            <person name="Iannazzi L.C."/>
        </authorList>
    </citation>
    <scope>NUCLEOTIDE SEQUENCE [LARGE SCALE GENOMIC DNA]</scope>
    <source>
        <strain evidence="6 7">ATCC BAA-2444</strain>
    </source>
</reference>
<dbReference type="SMART" id="SM01008">
    <property type="entry name" value="Ald_Xan_dh_C"/>
    <property type="match status" value="1"/>
</dbReference>
<gene>
    <name evidence="6" type="ORF">FKZ61_00835</name>
</gene>
<dbReference type="SUPFAM" id="SSF54292">
    <property type="entry name" value="2Fe-2S ferredoxin-like"/>
    <property type="match status" value="1"/>
</dbReference>
<evidence type="ECO:0000256" key="3">
    <source>
        <dbReference type="ARBA" id="ARBA00023002"/>
    </source>
</evidence>
<dbReference type="RefSeq" id="WP_141608169.1">
    <property type="nucleotide sequence ID" value="NZ_VIGC02000001.1"/>
</dbReference>
<evidence type="ECO:0000313" key="7">
    <source>
        <dbReference type="Proteomes" id="UP000317371"/>
    </source>
</evidence>
<dbReference type="AlphaFoldDB" id="A0A540VMN0"/>
<evidence type="ECO:0000313" key="6">
    <source>
        <dbReference type="EMBL" id="TQE97956.1"/>
    </source>
</evidence>
<dbReference type="SUPFAM" id="SSF56003">
    <property type="entry name" value="Molybdenum cofactor-binding domain"/>
    <property type="match status" value="1"/>
</dbReference>
<dbReference type="InterPro" id="IPR046867">
    <property type="entry name" value="AldOxase/xan_DH_MoCoBD2"/>
</dbReference>
<dbReference type="Pfam" id="PF02738">
    <property type="entry name" value="MoCoBD_1"/>
    <property type="match status" value="1"/>
</dbReference>
<dbReference type="Proteomes" id="UP000317371">
    <property type="component" value="Unassembled WGS sequence"/>
</dbReference>
<name>A0A540VMN0_9CHLR</name>
<comment type="caution">
    <text evidence="6">The sequence shown here is derived from an EMBL/GenBank/DDBJ whole genome shotgun (WGS) entry which is preliminary data.</text>
</comment>
<evidence type="ECO:0000256" key="1">
    <source>
        <dbReference type="ARBA" id="ARBA00006849"/>
    </source>
</evidence>
<organism evidence="6 7">
    <name type="scientific">Litorilinea aerophila</name>
    <dbReference type="NCBI Taxonomy" id="1204385"/>
    <lineage>
        <taxon>Bacteria</taxon>
        <taxon>Bacillati</taxon>
        <taxon>Chloroflexota</taxon>
        <taxon>Caldilineae</taxon>
        <taxon>Caldilineales</taxon>
        <taxon>Caldilineaceae</taxon>
        <taxon>Litorilinea</taxon>
    </lineage>
</organism>
<dbReference type="InterPro" id="IPR037165">
    <property type="entry name" value="AldOxase/xan_DH_Mopterin-bd_sf"/>
</dbReference>
<comment type="similarity">
    <text evidence="1">Belongs to the xanthine dehydrogenase family.</text>
</comment>
<dbReference type="OrthoDB" id="9759099at2"/>
<dbReference type="InterPro" id="IPR012675">
    <property type="entry name" value="Beta-grasp_dom_sf"/>
</dbReference>
<protein>
    <submittedName>
        <fullName evidence="6">Molybdopterin-dependent oxidoreductase</fullName>
    </submittedName>
</protein>
<dbReference type="Gene3D" id="3.10.20.30">
    <property type="match status" value="1"/>
</dbReference>
<keyword evidence="3" id="KW-0560">Oxidoreductase</keyword>
<evidence type="ECO:0000259" key="5">
    <source>
        <dbReference type="SMART" id="SM01008"/>
    </source>
</evidence>
<evidence type="ECO:0000256" key="2">
    <source>
        <dbReference type="ARBA" id="ARBA00022505"/>
    </source>
</evidence>
<dbReference type="PANTHER" id="PTHR11908">
    <property type="entry name" value="XANTHINE DEHYDROGENASE"/>
    <property type="match status" value="1"/>
</dbReference>
<dbReference type="Gene3D" id="3.30.365.10">
    <property type="entry name" value="Aldehyde oxidase/xanthine dehydrogenase, molybdopterin binding domain"/>
    <property type="match status" value="4"/>
</dbReference>
<sequence length="994" mass="107902">MQIALTVNGTFHQVDVHPGELLRTALRRLRYYSVKHGDETGESGADAVLLTWTPEQPTSYRLVNSGVMLAAQADGASIITVEGLGDKGTSAPISQSPNLPLHPLQEQFIRCGAIQCGYCTPAQLLAAKKLLDENPAPTEAQVREAIAGVLCRCTGYLKPVQAILRAAAQLRGEEPPPLDVAIVDAVEEGEWPTGDGDAGIDPGPDPSGVDTQTRTRTVPAKVAPPQTAVVNKPEPKVDAVKLAKGRPVFADDLEMPGMLYGGLLTSPHAHARIVRIDKSRALALPGVHAVLTYEDVPRVVYASGGQSYPNPPPYDQVSLDNKVRHVGDRVAVVAAETPELVQQALELIEVEYEPLPAVFDPEEAMREGAPVIHDEPDAVDIHDPQRNIAVHIHVEHGDVDRALAQAAHVYESEYRVHQVQQASIEPHVVWTWWDEDDRLVIRTSTQVPFHVRRMVAPLIGLPVRRIRVVKPRIGGGFGGKQEMLIEDLCAHLTLATGRPVRFEYTRAQEFTSARTRHPQILRFRSGVDERGKLVAMDVRVVGDTGAYGTHGLTVQMVTGFRALSTYWLPNARYDCDVVYTNKPVPGAFRGYGAPQALFALEQHMEEFAEAIGMDQVEFKRLNWIKVGQELPMAEAMGEGREGFAQTVRSSGLEECVQQGAQAIGWERRNDPAWRQDPTRPHIRRGLGLAICMHGTGIAGLDMGAASIKLNDDGSFNLLVGATDLGTGSDTVLAQIAAETLGVPLEQIIIYSSDTDFTPFDTGAYASSTTYISGGAVMKAAEEVARQIREHAARHFFDGMDPDRLRLEESQVKAPDGRAVSLAQVALHATHQADQHQIMATASHMSYLSPPPFAAQYAEVEVDTETGQVTVKKLVMAVDCGIAINPITATGQVEGGMVQALGYAVSEEMAYDPAGRVVNPRFGDYRIFAADETPELQAILVQTYEPSGPYGAKAIAEIPMDGVAPAVASAIHHAVGVRIRQIPFTPERVWRALRG</sequence>
<dbReference type="GO" id="GO:0051536">
    <property type="term" value="F:iron-sulfur cluster binding"/>
    <property type="evidence" value="ECO:0007669"/>
    <property type="project" value="InterPro"/>
</dbReference>
<dbReference type="Gene3D" id="1.10.150.120">
    <property type="entry name" value="[2Fe-2S]-binding domain"/>
    <property type="match status" value="1"/>
</dbReference>
<dbReference type="InterPro" id="IPR008274">
    <property type="entry name" value="AldOxase/xan_DH_MoCoBD1"/>
</dbReference>
<dbReference type="SUPFAM" id="SSF54665">
    <property type="entry name" value="CO dehydrogenase molybdoprotein N-domain-like"/>
    <property type="match status" value="1"/>
</dbReference>
<keyword evidence="2" id="KW-0500">Molybdenum</keyword>
<dbReference type="InterPro" id="IPR016208">
    <property type="entry name" value="Ald_Oxase/xanthine_DH-like"/>
</dbReference>
<dbReference type="EMBL" id="VIGC01000001">
    <property type="protein sequence ID" value="TQE97956.1"/>
    <property type="molecule type" value="Genomic_DNA"/>
</dbReference>
<dbReference type="SUPFAM" id="SSF47741">
    <property type="entry name" value="CO dehydrogenase ISP C-domain like"/>
    <property type="match status" value="1"/>
</dbReference>
<dbReference type="Pfam" id="PF20256">
    <property type="entry name" value="MoCoBD_2"/>
    <property type="match status" value="1"/>
</dbReference>
<evidence type="ECO:0000256" key="4">
    <source>
        <dbReference type="SAM" id="MobiDB-lite"/>
    </source>
</evidence>
<dbReference type="InParanoid" id="A0A540VMN0"/>
<dbReference type="Pfam" id="PF01799">
    <property type="entry name" value="Fer2_2"/>
    <property type="match status" value="1"/>
</dbReference>
<dbReference type="Gene3D" id="3.90.1170.50">
    <property type="entry name" value="Aldehyde oxidase/xanthine dehydrogenase, a/b hammerhead"/>
    <property type="match status" value="1"/>
</dbReference>
<dbReference type="InterPro" id="IPR036010">
    <property type="entry name" value="2Fe-2S_ferredoxin-like_sf"/>
</dbReference>
<dbReference type="Pfam" id="PF01315">
    <property type="entry name" value="Ald_Xan_dh_C"/>
    <property type="match status" value="1"/>
</dbReference>
<dbReference type="InterPro" id="IPR002888">
    <property type="entry name" value="2Fe-2S-bd"/>
</dbReference>
<dbReference type="GO" id="GO:0016491">
    <property type="term" value="F:oxidoreductase activity"/>
    <property type="evidence" value="ECO:0007669"/>
    <property type="project" value="UniProtKB-KW"/>
</dbReference>
<dbReference type="InterPro" id="IPR000674">
    <property type="entry name" value="Ald_Oxase/Xan_DH_a/b"/>
</dbReference>
<feature type="region of interest" description="Disordered" evidence="4">
    <location>
        <begin position="192"/>
        <end position="212"/>
    </location>
</feature>
<dbReference type="InterPro" id="IPR036856">
    <property type="entry name" value="Ald_Oxase/Xan_DH_a/b_sf"/>
</dbReference>
<proteinExistence type="inferred from homology"/>
<dbReference type="GO" id="GO:0005506">
    <property type="term" value="F:iron ion binding"/>
    <property type="evidence" value="ECO:0007669"/>
    <property type="project" value="InterPro"/>
</dbReference>
<dbReference type="InterPro" id="IPR036884">
    <property type="entry name" value="2Fe-2S-bd_dom_sf"/>
</dbReference>